<reference evidence="5 6" key="1">
    <citation type="submission" date="2016-10" db="EMBL/GenBank/DDBJ databases">
        <authorList>
            <person name="de Groot N.N."/>
        </authorList>
    </citation>
    <scope>NUCLEOTIDE SEQUENCE [LARGE SCALE GENOMIC DNA]</scope>
    <source>
        <strain evidence="5 6">DSM 17890</strain>
    </source>
</reference>
<dbReference type="AlphaFoldDB" id="A0A1H3CAQ9"/>
<dbReference type="SUPFAM" id="SSF53850">
    <property type="entry name" value="Periplasmic binding protein-like II"/>
    <property type="match status" value="1"/>
</dbReference>
<keyword evidence="3" id="KW-0732">Signal</keyword>
<sequence length="643" mass="72239">MTMIFRPLSLARRFAVVAMACAAASAAAPVRAQVPVQESPFLAKAVSEGALPAAAGRLPSEPLVVDLPDKGREFGVQGGTIRTIFTRSRDIRYMVVYGYARLVGWTGDYELAADILREVEVEDDRIFTFHLRKGHKWSDGAPFTTEDFRYYWEDVANNPELAPSGPPELMIVDGQPAKVTVLSETAIRYEWAAPNPRFLPSLADARPPFIYRPAHYMKTYHAKYADVEKLAETMRKTKSRNWAQLHNKMDNMYNFDNPELPTLQPWVNRSESNGQRYILTRNPFYHRVDAQGVQLPYADRVETEIAAGGLVASKVTLGESDLQVRSLTFSDAPVLKKGEPTGNYATYLWSNGAGSEIALYPNMNYEDAAFRELFRNADFRRALSLAVDRKAINKSLYYGLAKERAVAPLQRSPFYSDARAHAWANYDPEKAGAMLDALGLEARDGDGTRLLPDGRRLEIVVESAGERNAESDALELVAESWREVGVKLIYRPLDRDILRNSAYQGSAMMPVWYGWNNGIPTPETPPDDLAPVDQANFSWPMWGQHFQTRGKAGEPPAIAPAQRLLELHHAWMEARDEEGREAAWNEMLDIHADQVFAIGLISAAPQPIIVNNRLKNVPKQAIWTWDPGAHMGVHRMDEFFFQP</sequence>
<dbReference type="RefSeq" id="WP_245710595.1">
    <property type="nucleotide sequence ID" value="NZ_FNMZ01000006.1"/>
</dbReference>
<dbReference type="CDD" id="cd08500">
    <property type="entry name" value="PBP2_NikA_DppA_OppA_like_4"/>
    <property type="match status" value="1"/>
</dbReference>
<dbReference type="GO" id="GO:1904680">
    <property type="term" value="F:peptide transmembrane transporter activity"/>
    <property type="evidence" value="ECO:0007669"/>
    <property type="project" value="TreeGrafter"/>
</dbReference>
<evidence type="ECO:0000256" key="1">
    <source>
        <dbReference type="ARBA" id="ARBA00004418"/>
    </source>
</evidence>
<dbReference type="PANTHER" id="PTHR30290:SF62">
    <property type="entry name" value="OLIGOPEPTIDE ABC TRANSPORTER, PERIPLASMIC OLIGOPEPTIDE-BINDING PROTEIN"/>
    <property type="match status" value="1"/>
</dbReference>
<dbReference type="EMBL" id="FNMZ01000006">
    <property type="protein sequence ID" value="SDX51166.1"/>
    <property type="molecule type" value="Genomic_DNA"/>
</dbReference>
<evidence type="ECO:0000313" key="5">
    <source>
        <dbReference type="EMBL" id="SDX51166.1"/>
    </source>
</evidence>
<evidence type="ECO:0000256" key="2">
    <source>
        <dbReference type="ARBA" id="ARBA00005695"/>
    </source>
</evidence>
<protein>
    <submittedName>
        <fullName evidence="5">Peptide/nickel transport system substrate-binding protein</fullName>
    </submittedName>
</protein>
<evidence type="ECO:0000313" key="6">
    <source>
        <dbReference type="Proteomes" id="UP000199118"/>
    </source>
</evidence>
<accession>A0A1H3CAQ9</accession>
<dbReference type="GO" id="GO:0015833">
    <property type="term" value="P:peptide transport"/>
    <property type="evidence" value="ECO:0007669"/>
    <property type="project" value="TreeGrafter"/>
</dbReference>
<dbReference type="InterPro" id="IPR000914">
    <property type="entry name" value="SBP_5_dom"/>
</dbReference>
<dbReference type="STRING" id="356660.SAMN05444336_10631"/>
<feature type="domain" description="Solute-binding protein family 5" evidence="4">
    <location>
        <begin position="120"/>
        <end position="526"/>
    </location>
</feature>
<feature type="signal peptide" evidence="3">
    <location>
        <begin position="1"/>
        <end position="32"/>
    </location>
</feature>
<dbReference type="Proteomes" id="UP000199118">
    <property type="component" value="Unassembled WGS sequence"/>
</dbReference>
<dbReference type="PANTHER" id="PTHR30290">
    <property type="entry name" value="PERIPLASMIC BINDING COMPONENT OF ABC TRANSPORTER"/>
    <property type="match status" value="1"/>
</dbReference>
<evidence type="ECO:0000256" key="3">
    <source>
        <dbReference type="SAM" id="SignalP"/>
    </source>
</evidence>
<comment type="similarity">
    <text evidence="2">Belongs to the bacterial solute-binding protein 5 family.</text>
</comment>
<organism evidence="5 6">
    <name type="scientific">Albimonas donghaensis</name>
    <dbReference type="NCBI Taxonomy" id="356660"/>
    <lineage>
        <taxon>Bacteria</taxon>
        <taxon>Pseudomonadati</taxon>
        <taxon>Pseudomonadota</taxon>
        <taxon>Alphaproteobacteria</taxon>
        <taxon>Rhodobacterales</taxon>
        <taxon>Paracoccaceae</taxon>
        <taxon>Albimonas</taxon>
    </lineage>
</organism>
<gene>
    <name evidence="5" type="ORF">SAMN05444336_10631</name>
</gene>
<keyword evidence="6" id="KW-1185">Reference proteome</keyword>
<dbReference type="Gene3D" id="3.10.105.10">
    <property type="entry name" value="Dipeptide-binding Protein, Domain 3"/>
    <property type="match status" value="1"/>
</dbReference>
<evidence type="ECO:0000259" key="4">
    <source>
        <dbReference type="Pfam" id="PF00496"/>
    </source>
</evidence>
<dbReference type="InterPro" id="IPR039424">
    <property type="entry name" value="SBP_5"/>
</dbReference>
<dbReference type="Gene3D" id="3.40.190.10">
    <property type="entry name" value="Periplasmic binding protein-like II"/>
    <property type="match status" value="1"/>
</dbReference>
<comment type="subcellular location">
    <subcellularLocation>
        <location evidence="1">Periplasm</location>
    </subcellularLocation>
</comment>
<name>A0A1H3CAQ9_9RHOB</name>
<dbReference type="Pfam" id="PF00496">
    <property type="entry name" value="SBP_bac_5"/>
    <property type="match status" value="1"/>
</dbReference>
<feature type="chain" id="PRO_5011667770" evidence="3">
    <location>
        <begin position="33"/>
        <end position="643"/>
    </location>
</feature>
<proteinExistence type="inferred from homology"/>